<dbReference type="InterPro" id="IPR045713">
    <property type="entry name" value="DUF6069"/>
</dbReference>
<sequence>MTTTQAYERRSTHRTRASILTLLAAVAAGELIWLIAALGHIDMTIPQAGQTVGPASVAAVALVGGGLAWALRAVLQRAGRGLRAWTITGTIVLVLSLAAPVLSGATGATLFVCEAMHVAVGLTLLIGLHRAGRLGPARLMNA</sequence>
<evidence type="ECO:0000313" key="2">
    <source>
        <dbReference type="EMBL" id="SEB77348.1"/>
    </source>
</evidence>
<feature type="transmembrane region" description="Helical" evidence="1">
    <location>
        <begin position="108"/>
        <end position="128"/>
    </location>
</feature>
<accession>A0A1H4M3K6</accession>
<dbReference type="EMBL" id="FNRY01000001">
    <property type="protein sequence ID" value="SEB77348.1"/>
    <property type="molecule type" value="Genomic_DNA"/>
</dbReference>
<keyword evidence="1" id="KW-1133">Transmembrane helix</keyword>
<feature type="transmembrane region" description="Helical" evidence="1">
    <location>
        <begin position="53"/>
        <end position="75"/>
    </location>
</feature>
<dbReference type="Pfam" id="PF19545">
    <property type="entry name" value="DUF6069"/>
    <property type="match status" value="1"/>
</dbReference>
<keyword evidence="1" id="KW-0812">Transmembrane</keyword>
<gene>
    <name evidence="2" type="ORF">SAMN04489806_1739</name>
</gene>
<evidence type="ECO:0000313" key="3">
    <source>
        <dbReference type="Proteomes" id="UP000199183"/>
    </source>
</evidence>
<protein>
    <submittedName>
        <fullName evidence="2">Uncharacterized protein</fullName>
    </submittedName>
</protein>
<dbReference type="AlphaFoldDB" id="A0A1H4M3K6"/>
<dbReference type="Proteomes" id="UP000199183">
    <property type="component" value="Unassembled WGS sequence"/>
</dbReference>
<evidence type="ECO:0000256" key="1">
    <source>
        <dbReference type="SAM" id="Phobius"/>
    </source>
</evidence>
<proteinExistence type="predicted"/>
<name>A0A1H4M3K6_9MICO</name>
<organism evidence="2 3">
    <name type="scientific">Paramicrobacterium humi</name>
    <dbReference type="NCBI Taxonomy" id="640635"/>
    <lineage>
        <taxon>Bacteria</taxon>
        <taxon>Bacillati</taxon>
        <taxon>Actinomycetota</taxon>
        <taxon>Actinomycetes</taxon>
        <taxon>Micrococcales</taxon>
        <taxon>Microbacteriaceae</taxon>
        <taxon>Paramicrobacterium</taxon>
    </lineage>
</organism>
<dbReference type="STRING" id="640635.SAMN04489806_1739"/>
<feature type="transmembrane region" description="Helical" evidence="1">
    <location>
        <begin position="20"/>
        <end position="41"/>
    </location>
</feature>
<reference evidence="2 3" key="1">
    <citation type="submission" date="2016-10" db="EMBL/GenBank/DDBJ databases">
        <authorList>
            <person name="de Groot N.N."/>
        </authorList>
    </citation>
    <scope>NUCLEOTIDE SEQUENCE [LARGE SCALE GENOMIC DNA]</scope>
    <source>
        <strain evidence="2 3">DSM 21799</strain>
    </source>
</reference>
<keyword evidence="1" id="KW-0472">Membrane</keyword>
<keyword evidence="3" id="KW-1185">Reference proteome</keyword>
<dbReference type="RefSeq" id="WP_176980785.1">
    <property type="nucleotide sequence ID" value="NZ_FNRY01000001.1"/>
</dbReference>
<feature type="transmembrane region" description="Helical" evidence="1">
    <location>
        <begin position="82"/>
        <end position="102"/>
    </location>
</feature>